<reference evidence="2 3" key="1">
    <citation type="submission" date="2020-08" db="EMBL/GenBank/DDBJ databases">
        <title>Sequencing the genomes of 1000 actinobacteria strains.</title>
        <authorList>
            <person name="Klenk H.-P."/>
        </authorList>
    </citation>
    <scope>NUCLEOTIDE SEQUENCE [LARGE SCALE GENOMIC DNA]</scope>
    <source>
        <strain evidence="2 3">DSM 43149</strain>
    </source>
</reference>
<dbReference type="PANTHER" id="PTHR43441:SF11">
    <property type="entry name" value="RIBOSOMAL-PROTEIN-SERINE ACETYLTRANSFERASE"/>
    <property type="match status" value="1"/>
</dbReference>
<dbReference type="EMBL" id="JACHNH010000001">
    <property type="protein sequence ID" value="MBB4767409.1"/>
    <property type="molecule type" value="Genomic_DNA"/>
</dbReference>
<dbReference type="GO" id="GO:0005737">
    <property type="term" value="C:cytoplasm"/>
    <property type="evidence" value="ECO:0007669"/>
    <property type="project" value="TreeGrafter"/>
</dbReference>
<name>A0A7W7I6M7_9ACTN</name>
<comment type="caution">
    <text evidence="2">The sequence shown here is derived from an EMBL/GenBank/DDBJ whole genome shotgun (WGS) entry which is preliminary data.</text>
</comment>
<gene>
    <name evidence="2" type="ORF">BJ971_007965</name>
</gene>
<dbReference type="InterPro" id="IPR016181">
    <property type="entry name" value="Acyl_CoA_acyltransferase"/>
</dbReference>
<dbReference type="InterPro" id="IPR051908">
    <property type="entry name" value="Ribosomal_N-acetyltransferase"/>
</dbReference>
<evidence type="ECO:0000313" key="3">
    <source>
        <dbReference type="Proteomes" id="UP000578112"/>
    </source>
</evidence>
<dbReference type="AlphaFoldDB" id="A0A7W7I6M7"/>
<dbReference type="PROSITE" id="PS51186">
    <property type="entry name" value="GNAT"/>
    <property type="match status" value="1"/>
</dbReference>
<dbReference type="RefSeq" id="WP_239087881.1">
    <property type="nucleotide sequence ID" value="NZ_BOMK01000091.1"/>
</dbReference>
<dbReference type="PANTHER" id="PTHR43441">
    <property type="entry name" value="RIBOSOMAL-PROTEIN-SERINE ACETYLTRANSFERASE"/>
    <property type="match status" value="1"/>
</dbReference>
<organism evidence="2 3">
    <name type="scientific">Actinoplanes digitatis</name>
    <dbReference type="NCBI Taxonomy" id="1868"/>
    <lineage>
        <taxon>Bacteria</taxon>
        <taxon>Bacillati</taxon>
        <taxon>Actinomycetota</taxon>
        <taxon>Actinomycetes</taxon>
        <taxon>Micromonosporales</taxon>
        <taxon>Micromonosporaceae</taxon>
        <taxon>Actinoplanes</taxon>
    </lineage>
</organism>
<sequence length="218" mass="23996">MRIDRMITEYWPLFGLTLHTPRLELRVPGLDDLALLAAAAAAGVHAPDRQPFAVPWTDGTPLERARSTLQWQWSMWGRWSPQDWSLHFVTLADGQVIGTQALDAKDFAGLREVGSGSWLGREHQGKGYGTEMRAAVLDLAFTGLGAEWATSEAFADNVASYGVSRRLGYTDDGTARHLVRGEAVVGRRLRLDRAGWAAARTVDVRIEGLEPCLPLFGL</sequence>
<dbReference type="Pfam" id="PF13302">
    <property type="entry name" value="Acetyltransf_3"/>
    <property type="match status" value="1"/>
</dbReference>
<proteinExistence type="predicted"/>
<dbReference type="GO" id="GO:0008999">
    <property type="term" value="F:protein-N-terminal-alanine acetyltransferase activity"/>
    <property type="evidence" value="ECO:0007669"/>
    <property type="project" value="TreeGrafter"/>
</dbReference>
<evidence type="ECO:0000259" key="1">
    <source>
        <dbReference type="PROSITE" id="PS51186"/>
    </source>
</evidence>
<accession>A0A7W7I6M7</accession>
<feature type="domain" description="N-acetyltransferase" evidence="1">
    <location>
        <begin position="44"/>
        <end position="190"/>
    </location>
</feature>
<dbReference type="Proteomes" id="UP000578112">
    <property type="component" value="Unassembled WGS sequence"/>
</dbReference>
<evidence type="ECO:0000313" key="2">
    <source>
        <dbReference type="EMBL" id="MBB4767409.1"/>
    </source>
</evidence>
<protein>
    <submittedName>
        <fullName evidence="2">RimJ/RimL family protein N-acetyltransferase</fullName>
    </submittedName>
</protein>
<dbReference type="InterPro" id="IPR000182">
    <property type="entry name" value="GNAT_dom"/>
</dbReference>
<dbReference type="GO" id="GO:1990189">
    <property type="term" value="F:protein N-terminal-serine acetyltransferase activity"/>
    <property type="evidence" value="ECO:0007669"/>
    <property type="project" value="TreeGrafter"/>
</dbReference>
<dbReference type="SUPFAM" id="SSF55729">
    <property type="entry name" value="Acyl-CoA N-acyltransferases (Nat)"/>
    <property type="match status" value="1"/>
</dbReference>
<dbReference type="Gene3D" id="3.40.630.30">
    <property type="match status" value="1"/>
</dbReference>
<keyword evidence="3" id="KW-1185">Reference proteome</keyword>
<keyword evidence="2" id="KW-0808">Transferase</keyword>